<evidence type="ECO:0000313" key="2">
    <source>
        <dbReference type="Proteomes" id="UP000316968"/>
    </source>
</evidence>
<protein>
    <recommendedName>
        <fullName evidence="3">STAS/SEC14 domain-containing protein</fullName>
    </recommendedName>
</protein>
<dbReference type="KEGG" id="saca:FFV09_04225"/>
<dbReference type="OrthoDB" id="2607607at2"/>
<gene>
    <name evidence="1" type="ORF">FFV09_04225</name>
</gene>
<dbReference type="EMBL" id="CP041217">
    <property type="protein sequence ID" value="QDH20133.1"/>
    <property type="molecule type" value="Genomic_DNA"/>
</dbReference>
<evidence type="ECO:0008006" key="3">
    <source>
        <dbReference type="Google" id="ProtNLM"/>
    </source>
</evidence>
<keyword evidence="2" id="KW-1185">Reference proteome</keyword>
<name>A0A4Y6UR59_SACBS</name>
<dbReference type="AlphaFoldDB" id="A0A4Y6UR59"/>
<organism evidence="1 2">
    <name type="scientific">Saccharibacillus brassicae</name>
    <dbReference type="NCBI Taxonomy" id="2583377"/>
    <lineage>
        <taxon>Bacteria</taxon>
        <taxon>Bacillati</taxon>
        <taxon>Bacillota</taxon>
        <taxon>Bacilli</taxon>
        <taxon>Bacillales</taxon>
        <taxon>Paenibacillaceae</taxon>
        <taxon>Saccharibacillus</taxon>
    </lineage>
</organism>
<dbReference type="Proteomes" id="UP000316968">
    <property type="component" value="Chromosome"/>
</dbReference>
<reference evidence="1 2" key="1">
    <citation type="submission" date="2019-06" db="EMBL/GenBank/DDBJ databases">
        <title>Saccharibacillus brassicae sp. nov., an endophytic bacterium isolated from Chinese cabbage seeds (Brassica pekinensis).</title>
        <authorList>
            <person name="Jiang L."/>
            <person name="Lee J."/>
            <person name="Kim S.W."/>
        </authorList>
    </citation>
    <scope>NUCLEOTIDE SEQUENCE [LARGE SCALE GENOMIC DNA]</scope>
    <source>
        <strain evidence="2">KCTC 43072 / ATSA2</strain>
    </source>
</reference>
<accession>A0A4Y6UR59</accession>
<evidence type="ECO:0000313" key="1">
    <source>
        <dbReference type="EMBL" id="QDH20133.1"/>
    </source>
</evidence>
<proteinExistence type="predicted"/>
<dbReference type="RefSeq" id="WP_141446519.1">
    <property type="nucleotide sequence ID" value="NZ_CP041217.1"/>
</dbReference>
<sequence length="114" mass="12818">MFKIEYFPAKNRVVCTVESITMDEVSSYQKEYTEAMKKVKPGFTGLTDLSKGKLFTQEVAVALAPLGEMSVEKGLTKWAYYTGSAVSKMQMKRMFGDIVVSFEKLEDAEAYLNS</sequence>